<dbReference type="InterPro" id="IPR002110">
    <property type="entry name" value="Ankyrin_rpt"/>
</dbReference>
<name>F4QJK7_9CAUL</name>
<dbReference type="HOGENOM" id="CLU_032709_0_0_5"/>
<dbReference type="SUPFAM" id="SSF48403">
    <property type="entry name" value="Ankyrin repeat"/>
    <property type="match status" value="2"/>
</dbReference>
<feature type="repeat" description="ANK" evidence="3">
    <location>
        <begin position="397"/>
        <end position="429"/>
    </location>
</feature>
<dbReference type="AlphaFoldDB" id="F4QJK7"/>
<evidence type="ECO:0000313" key="4">
    <source>
        <dbReference type="EMBL" id="EGF91958.1"/>
    </source>
</evidence>
<gene>
    <name evidence="4" type="ORF">ABI_03900</name>
</gene>
<sequence>MQQLSQTADLNLDFYKKRAKALLKAARAGDPATNAQLKRYGAQGEPALHAAQLAIAREQGFASWPRFQAFVIESNLDFRELVDRFIDAATSDARRAHDILAEHPDVAQAGVYVALVLGDWEKVADAIAADPDFATEASGPQGVEPLVYACFSRFGVQHSQRAARLAMTVRLLLNNGADPNTALAADHGPLSCLYAASGLMGNTEITRILLEAGADPNDGESLYHATEHRDLTCMTLLLEHGARVDEANAIKHMLDREDPEGLLLLLDAGGDPNLANAQGDTALHWAVRRGRSPAIVGMLLDAGADIDAVRGDGRTAYAMAVVAGQRAVAGTLASRGADTRLSALDAVVAGHGGEVPPESAASPANARLLPQLAEHGNIAAVEALLKAGVPVDARGDMGETALHQACWRGNVALIKLLLAYGAPLDAVECSFNATPSGWLHHGATNYGHGDYAEGTRLLIAAGVSDWTEPSGNPAMDAVLREKGLIS</sequence>
<dbReference type="PANTHER" id="PTHR24198">
    <property type="entry name" value="ANKYRIN REPEAT AND PROTEIN KINASE DOMAIN-CONTAINING PROTEIN"/>
    <property type="match status" value="1"/>
</dbReference>
<proteinExistence type="predicted"/>
<dbReference type="InterPro" id="IPR036770">
    <property type="entry name" value="Ankyrin_rpt-contain_sf"/>
</dbReference>
<dbReference type="PRINTS" id="PR01415">
    <property type="entry name" value="ANKYRIN"/>
</dbReference>
<dbReference type="PROSITE" id="PS50088">
    <property type="entry name" value="ANK_REPEAT"/>
    <property type="match status" value="2"/>
</dbReference>
<dbReference type="RefSeq" id="WP_006271126.1">
    <property type="nucleotide sequence ID" value="NZ_GL883077.1"/>
</dbReference>
<dbReference type="Pfam" id="PF13637">
    <property type="entry name" value="Ank_4"/>
    <property type="match status" value="1"/>
</dbReference>
<dbReference type="eggNOG" id="COG0666">
    <property type="taxonomic scope" value="Bacteria"/>
</dbReference>
<feature type="repeat" description="ANK" evidence="3">
    <location>
        <begin position="278"/>
        <end position="311"/>
    </location>
</feature>
<dbReference type="PROSITE" id="PS50297">
    <property type="entry name" value="ANK_REP_REGION"/>
    <property type="match status" value="2"/>
</dbReference>
<dbReference type="SMART" id="SM00248">
    <property type="entry name" value="ANK"/>
    <property type="match status" value="6"/>
</dbReference>
<dbReference type="PANTHER" id="PTHR24198:SF165">
    <property type="entry name" value="ANKYRIN REPEAT-CONTAINING PROTEIN-RELATED"/>
    <property type="match status" value="1"/>
</dbReference>
<accession>F4QJK7</accession>
<dbReference type="GO" id="GO:0005737">
    <property type="term" value="C:cytoplasm"/>
    <property type="evidence" value="ECO:0007669"/>
    <property type="project" value="TreeGrafter"/>
</dbReference>
<dbReference type="EMBL" id="GL883077">
    <property type="protein sequence ID" value="EGF91958.1"/>
    <property type="molecule type" value="Genomic_DNA"/>
</dbReference>
<dbReference type="Proteomes" id="UP000006512">
    <property type="component" value="Unassembled WGS sequence"/>
</dbReference>
<dbReference type="OrthoDB" id="928522at2"/>
<evidence type="ECO:0000256" key="2">
    <source>
        <dbReference type="ARBA" id="ARBA00023043"/>
    </source>
</evidence>
<reference evidence="5" key="1">
    <citation type="submission" date="2011-03" db="EMBL/GenBank/DDBJ databases">
        <title>Draft genome sequence of Brevundimonas diminuta.</title>
        <authorList>
            <person name="Brown P.J.B."/>
            <person name="Buechlein A."/>
            <person name="Hemmerich C."/>
            <person name="Brun Y.V."/>
        </authorList>
    </citation>
    <scope>NUCLEOTIDE SEQUENCE [LARGE SCALE GENOMIC DNA]</scope>
    <source>
        <strain evidence="5">C19</strain>
    </source>
</reference>
<protein>
    <submittedName>
        <fullName evidence="4">Ankyrin repeat family protein</fullName>
    </submittedName>
</protein>
<dbReference type="Gene3D" id="1.25.40.20">
    <property type="entry name" value="Ankyrin repeat-containing domain"/>
    <property type="match status" value="3"/>
</dbReference>
<dbReference type="STRING" id="715226.ABI_03900"/>
<evidence type="ECO:0000313" key="5">
    <source>
        <dbReference type="Proteomes" id="UP000006512"/>
    </source>
</evidence>
<keyword evidence="5" id="KW-1185">Reference proteome</keyword>
<keyword evidence="1" id="KW-0677">Repeat</keyword>
<evidence type="ECO:0000256" key="3">
    <source>
        <dbReference type="PROSITE-ProRule" id="PRU00023"/>
    </source>
</evidence>
<dbReference type="Pfam" id="PF12796">
    <property type="entry name" value="Ank_2"/>
    <property type="match status" value="2"/>
</dbReference>
<organism evidence="4 5">
    <name type="scientific">Asticcacaulis biprosthecium C19</name>
    <dbReference type="NCBI Taxonomy" id="715226"/>
    <lineage>
        <taxon>Bacteria</taxon>
        <taxon>Pseudomonadati</taxon>
        <taxon>Pseudomonadota</taxon>
        <taxon>Alphaproteobacteria</taxon>
        <taxon>Caulobacterales</taxon>
        <taxon>Caulobacteraceae</taxon>
        <taxon>Asticcacaulis</taxon>
    </lineage>
</organism>
<evidence type="ECO:0000256" key="1">
    <source>
        <dbReference type="ARBA" id="ARBA00022737"/>
    </source>
</evidence>
<keyword evidence="2 3" id="KW-0040">ANK repeat</keyword>